<evidence type="ECO:0000256" key="1">
    <source>
        <dbReference type="SAM" id="MobiDB-lite"/>
    </source>
</evidence>
<feature type="region of interest" description="Disordered" evidence="1">
    <location>
        <begin position="1646"/>
        <end position="1667"/>
    </location>
</feature>
<feature type="compositionally biased region" description="Polar residues" evidence="1">
    <location>
        <begin position="454"/>
        <end position="470"/>
    </location>
</feature>
<gene>
    <name evidence="2" type="ORF">MS3_05831</name>
</gene>
<name>A0A094ZTG2_SCHHA</name>
<dbReference type="EMBL" id="KL250891">
    <property type="protein sequence ID" value="KGB37487.1"/>
    <property type="molecule type" value="Genomic_DNA"/>
</dbReference>
<feature type="compositionally biased region" description="Basic and acidic residues" evidence="1">
    <location>
        <begin position="1472"/>
        <end position="1492"/>
    </location>
</feature>
<feature type="region of interest" description="Disordered" evidence="1">
    <location>
        <begin position="22"/>
        <end position="89"/>
    </location>
</feature>
<feature type="compositionally biased region" description="Low complexity" evidence="1">
    <location>
        <begin position="1652"/>
        <end position="1667"/>
    </location>
</feature>
<evidence type="ECO:0000313" key="2">
    <source>
        <dbReference type="EMBL" id="KGB37487.1"/>
    </source>
</evidence>
<feature type="region of interest" description="Disordered" evidence="1">
    <location>
        <begin position="1386"/>
        <end position="1418"/>
    </location>
</feature>
<feature type="region of interest" description="Disordered" evidence="1">
    <location>
        <begin position="773"/>
        <end position="794"/>
    </location>
</feature>
<feature type="compositionally biased region" description="Pro residues" evidence="1">
    <location>
        <begin position="37"/>
        <end position="48"/>
    </location>
</feature>
<reference evidence="2" key="1">
    <citation type="journal article" date="2012" name="Nat. Genet.">
        <title>Whole-genome sequence of Schistosoma haematobium.</title>
        <authorList>
            <person name="Young N.D."/>
            <person name="Jex A.R."/>
            <person name="Li B."/>
            <person name="Liu S."/>
            <person name="Yang L."/>
            <person name="Xiong Z."/>
            <person name="Li Y."/>
            <person name="Cantacessi C."/>
            <person name="Hall R.S."/>
            <person name="Xu X."/>
            <person name="Chen F."/>
            <person name="Wu X."/>
            <person name="Zerlotini A."/>
            <person name="Oliveira G."/>
            <person name="Hofmann A."/>
            <person name="Zhang G."/>
            <person name="Fang X."/>
            <person name="Kang Y."/>
            <person name="Campbell B.E."/>
            <person name="Loukas A."/>
            <person name="Ranganathan S."/>
            <person name="Rollinson D."/>
            <person name="Rinaldi G."/>
            <person name="Brindley P.J."/>
            <person name="Yang H."/>
            <person name="Wang J."/>
            <person name="Wang J."/>
            <person name="Gasser R.B."/>
        </authorList>
    </citation>
    <scope>NUCLEOTIDE SEQUENCE [LARGE SCALE GENOMIC DNA]</scope>
</reference>
<feature type="compositionally biased region" description="Low complexity" evidence="1">
    <location>
        <begin position="443"/>
        <end position="453"/>
    </location>
</feature>
<feature type="region of interest" description="Disordered" evidence="1">
    <location>
        <begin position="1469"/>
        <end position="1492"/>
    </location>
</feature>
<sequence length="1849" mass="212683">MNRKYFNEYKGLVNSVVGKRFSTSSSTSTSQRQMFPPSLPAPPNPAPDLSPVKNQSRRTSAPAVPHRSNVTVDNCNNNRPNQNNNIDTTDLKRYPVKTDEKITNELSPKYWLHSPPQSLIAESVSHSEFDRLLIANENVSTENGFINKIKNNSISKSNLSQYSEESLLTTLVQCQHLKENNMKQKLKKKINLNDQETCSKSLKPTSFDDSSNPLTLPDQSCLSERLMNDHNNSNKVNLLNHSSSSTTTTTTTFNNTLDRKTKKTNHQSVMSNERKVGSTNQFLLDQMNINHTNLNKVELAKRCWENYFRPKPPRIRRNKTIHDHSMTQSSTRDMSNKVNDLCLRSSSVDCTYRTSENKNKRQYDEYLRKTSQFKASSMCISPNSSNHSNNSPIIDSNINQSESFPKINNQLDNNNNINKIKYIGKGYSPSFIRLMTDHELDNNNDNNNNNNNNEQNCDQISDPDQLNDHYSNSTLTLTENTQTTKDHDHDYHKINSNNSMKQMIFNEKRLCRSNIEFSNYNKEKYFNYYHEYLRPQSLTLKRHCIRFQNHNHKVNLSSSISSDHLQGINQHTDNDHIIKNTKKNHPYTFIDYITQTNDDDDDKNNHLNKHSDWSKLNIQKNNQFLKKLNKSFKQPNTPLIHHFIIPIYHDSRSYLTDPNRLNLDRKNDSPLIGIDRSESFSKKIKHISLNKKLKEISNHHLKHTTLSSINSPITTSNFIDTKRIENDYHSSIELLNHNQTKDKTTQKLRSYLVPFTEVNDLLLSQKIIYDSYINDDDEEEEEDDENCIDDHDDNYENEQVNSKLKMSLSPAAQRYEEHVLATVSGRSSYPKTNNQLFFNDYKNDIKHRNSIHKVKLLPEFQYHKNPIEIIKDHNYDDGDEEEEAEENDSNDHPNDHLIHTELWREKFGAITRWRHEVDNAMLAGETEIIHTPETILHNKCVKEKFNIPSISNQQDTMNYLQPTIVPVNTFQSNGLYSSINDVEITYSTTCTCPTVQSYIYSKPLISSSEANETKQNILYSPNNFNSNAYQISMTKDMNLYDNVVPKYYQPTSHSVPSKVVINPSGVTNNQAYQYDNNNIRLENSQQINSKYQPMWIKAPIPQLRLSRQRSNSGNAVVLQPTQQIENFTNIPNYYSSNNPVNLTSNIQGSIHHSYEPNIPLPNMNSPINRYKTSTVKSFRNFLTPKLRRKTYELDKTESIKLKQDDYKSINILQTNSDIFIFRKLMLTLSNAVVLQPTQQIENFTNIPNYYSSNNPVNLTSNIQGSIHHSYEPNIPLPNMNSPINRYKTSTVKSFRNFLTPKLRRKTYELDKTESIKLKQDDYKSINILQTNSVEQHLGNNNSRSINERNNQFKKVVPSTSYTDALNLAVAANTALHEAFNQSITSTDSCQKTNSTNQNTPVSFKQPKFKTTSSPVNPTSLTITNERSSAEISLTPSESVKTEHKNNTCQWTKISKPYKNISLSPISSISQYNEDKNSPVEKQMDKNKFKTDITEQTLYSDNKSRSSKLLISEKSDDLTETNTDTRRIPGRLRSSLRHAVTLSPCRRKPDVTLEQCNSPYLQPSPLALSSGFVSAGSIVNAVEECTEKMNKDGFAETSPKVKTVPPPVGVHDYPIVTNLEKDLNTIDSLINDTLNIHINDINPQTKLNQSELSNNSTQKSNEQQQQQSKFNKLLPLQTLPPCKLLLGRVASNEDICIETETPFSFNIAATDKEICITRVASVEDLKCQQQQQQYDQLKGNTNNKSIKKNHKRIPISLRLTFGSESKLNKSILNSNENDHLMIKNYRSMYYVDIPQGIRTNELKRKTNQLKNINNHNKQNIIRYSLPCITYCEELPKPISLLPPLVIDKNR</sequence>
<feature type="compositionally biased region" description="Low complexity" evidence="1">
    <location>
        <begin position="74"/>
        <end position="85"/>
    </location>
</feature>
<proteinExistence type="predicted"/>
<feature type="region of interest" description="Disordered" evidence="1">
    <location>
        <begin position="438"/>
        <end position="471"/>
    </location>
</feature>
<protein>
    <submittedName>
        <fullName evidence="2">Uncharacterized protein</fullName>
    </submittedName>
</protein>
<organism evidence="2">
    <name type="scientific">Schistosoma haematobium</name>
    <name type="common">Blood fluke</name>
    <dbReference type="NCBI Taxonomy" id="6185"/>
    <lineage>
        <taxon>Eukaryota</taxon>
        <taxon>Metazoa</taxon>
        <taxon>Spiralia</taxon>
        <taxon>Lophotrochozoa</taxon>
        <taxon>Platyhelminthes</taxon>
        <taxon>Trematoda</taxon>
        <taxon>Digenea</taxon>
        <taxon>Strigeidida</taxon>
        <taxon>Schistosomatoidea</taxon>
        <taxon>Schistosomatidae</taxon>
        <taxon>Schistosoma</taxon>
    </lineage>
</organism>
<accession>A0A094ZTG2</accession>